<dbReference type="InterPro" id="IPR036689">
    <property type="entry name" value="ESAT-6-like_sf"/>
</dbReference>
<dbReference type="AlphaFoldDB" id="A0A9D1NUC3"/>
<comment type="caution">
    <text evidence="3">The sequence shown here is derived from an EMBL/GenBank/DDBJ whole genome shotgun (WGS) entry which is preliminary data.</text>
</comment>
<evidence type="ECO:0000313" key="4">
    <source>
        <dbReference type="Proteomes" id="UP000886723"/>
    </source>
</evidence>
<comment type="similarity">
    <text evidence="1">Belongs to the WXG100 family.</text>
</comment>
<feature type="coiled-coil region" evidence="2">
    <location>
        <begin position="69"/>
        <end position="96"/>
    </location>
</feature>
<accession>A0A9D1NUC3</accession>
<sequence>MALIRVSTSELKAKAEELKNLNSQFKSSVSELESVENNLSGMWEGEARDAFHNAFNNDKVQMNNFYNAIEVYVQRLEEAAAKYAQAEAANAELAGTRSYS</sequence>
<feature type="coiled-coil region" evidence="2">
    <location>
        <begin position="4"/>
        <end position="38"/>
    </location>
</feature>
<protein>
    <recommendedName>
        <fullName evidence="1">ESAT-6-like protein</fullName>
    </recommendedName>
</protein>
<evidence type="ECO:0000313" key="3">
    <source>
        <dbReference type="EMBL" id="HIV12441.1"/>
    </source>
</evidence>
<reference evidence="3" key="1">
    <citation type="submission" date="2020-10" db="EMBL/GenBank/DDBJ databases">
        <authorList>
            <person name="Gilroy R."/>
        </authorList>
    </citation>
    <scope>NUCLEOTIDE SEQUENCE</scope>
    <source>
        <strain evidence="3">ChiBcec2-4451</strain>
    </source>
</reference>
<dbReference type="EMBL" id="DVON01000101">
    <property type="protein sequence ID" value="HIV12441.1"/>
    <property type="molecule type" value="Genomic_DNA"/>
</dbReference>
<keyword evidence="2" id="KW-0175">Coiled coil</keyword>
<gene>
    <name evidence="3" type="ORF">IAA63_04790</name>
</gene>
<dbReference type="Gene3D" id="1.10.287.1060">
    <property type="entry name" value="ESAT-6-like"/>
    <property type="match status" value="1"/>
</dbReference>
<dbReference type="Proteomes" id="UP000886723">
    <property type="component" value="Unassembled WGS sequence"/>
</dbReference>
<dbReference type="Pfam" id="PF06013">
    <property type="entry name" value="WXG100"/>
    <property type="match status" value="1"/>
</dbReference>
<dbReference type="SUPFAM" id="SSF140453">
    <property type="entry name" value="EsxAB dimer-like"/>
    <property type="match status" value="1"/>
</dbReference>
<name>A0A9D1NUC3_9FIRM</name>
<reference evidence="3" key="2">
    <citation type="journal article" date="2021" name="PeerJ">
        <title>Extensive microbial diversity within the chicken gut microbiome revealed by metagenomics and culture.</title>
        <authorList>
            <person name="Gilroy R."/>
            <person name="Ravi A."/>
            <person name="Getino M."/>
            <person name="Pursley I."/>
            <person name="Horton D.L."/>
            <person name="Alikhan N.F."/>
            <person name="Baker D."/>
            <person name="Gharbi K."/>
            <person name="Hall N."/>
            <person name="Watson M."/>
            <person name="Adriaenssens E.M."/>
            <person name="Foster-Nyarko E."/>
            <person name="Jarju S."/>
            <person name="Secka A."/>
            <person name="Antonio M."/>
            <person name="Oren A."/>
            <person name="Chaudhuri R.R."/>
            <person name="La Ragione R."/>
            <person name="Hildebrand F."/>
            <person name="Pallen M.J."/>
        </authorList>
    </citation>
    <scope>NUCLEOTIDE SEQUENCE</scope>
    <source>
        <strain evidence="3">ChiBcec2-4451</strain>
    </source>
</reference>
<organism evidence="3 4">
    <name type="scientific">Candidatus Pullilachnospira stercoravium</name>
    <dbReference type="NCBI Taxonomy" id="2840913"/>
    <lineage>
        <taxon>Bacteria</taxon>
        <taxon>Bacillati</taxon>
        <taxon>Bacillota</taxon>
        <taxon>Clostridia</taxon>
        <taxon>Lachnospirales</taxon>
        <taxon>Lachnospiraceae</taxon>
        <taxon>Lachnospiraceae incertae sedis</taxon>
        <taxon>Candidatus Pullilachnospira</taxon>
    </lineage>
</organism>
<evidence type="ECO:0000256" key="1">
    <source>
        <dbReference type="RuleBase" id="RU362001"/>
    </source>
</evidence>
<proteinExistence type="inferred from homology"/>
<evidence type="ECO:0000256" key="2">
    <source>
        <dbReference type="SAM" id="Coils"/>
    </source>
</evidence>
<dbReference type="InterPro" id="IPR010310">
    <property type="entry name" value="T7SS_ESAT-6-like"/>
</dbReference>
<dbReference type="NCBIfam" id="TIGR03930">
    <property type="entry name" value="WXG100_ESAT6"/>
    <property type="match status" value="1"/>
</dbReference>